<proteinExistence type="predicted"/>
<organism evidence="1 2">
    <name type="scientific">Vanrija albida</name>
    <dbReference type="NCBI Taxonomy" id="181172"/>
    <lineage>
        <taxon>Eukaryota</taxon>
        <taxon>Fungi</taxon>
        <taxon>Dikarya</taxon>
        <taxon>Basidiomycota</taxon>
        <taxon>Agaricomycotina</taxon>
        <taxon>Tremellomycetes</taxon>
        <taxon>Trichosporonales</taxon>
        <taxon>Trichosporonaceae</taxon>
        <taxon>Vanrija</taxon>
    </lineage>
</organism>
<gene>
    <name evidence="1" type="ORF">Q8F55_009225</name>
</gene>
<sequence>MSSPIILDHTAYPHILDKVVGFLDWPGLRAMRGASSALNDKITAIMFRHVVLDAAYPDKKQLLIRDPYHLKPLLELNLNKEYHPLRLSLEDGLATLEKYTRIVDHLSPPLTPWDPSPFDNELYMNRGVLFPGQRINNDFVVVIQRDDWNNGILQLLLLSMRKPMNCTLIGFENLYNPPTPNEIEAFLEELRFSPDVRLSSLSIQDFKRTTGMSDLQLLLSTTQPGDPIPYPRVWSA</sequence>
<evidence type="ECO:0000313" key="1">
    <source>
        <dbReference type="EMBL" id="KAL1405586.1"/>
    </source>
</evidence>
<evidence type="ECO:0008006" key="3">
    <source>
        <dbReference type="Google" id="ProtNLM"/>
    </source>
</evidence>
<protein>
    <recommendedName>
        <fullName evidence="3">F-box domain-containing protein</fullName>
    </recommendedName>
</protein>
<name>A0ABR3PTA9_9TREE</name>
<dbReference type="Proteomes" id="UP001565368">
    <property type="component" value="Unassembled WGS sequence"/>
</dbReference>
<dbReference type="RefSeq" id="XP_069205530.1">
    <property type="nucleotide sequence ID" value="XM_069357593.1"/>
</dbReference>
<dbReference type="GeneID" id="95990268"/>
<keyword evidence="2" id="KW-1185">Reference proteome</keyword>
<reference evidence="1 2" key="1">
    <citation type="submission" date="2023-08" db="EMBL/GenBank/DDBJ databases">
        <title>Annotated Genome Sequence of Vanrija albida AlHP1.</title>
        <authorList>
            <person name="Herzog R."/>
        </authorList>
    </citation>
    <scope>NUCLEOTIDE SEQUENCE [LARGE SCALE GENOMIC DNA]</scope>
    <source>
        <strain evidence="1 2">AlHP1</strain>
    </source>
</reference>
<comment type="caution">
    <text evidence="1">The sequence shown here is derived from an EMBL/GenBank/DDBJ whole genome shotgun (WGS) entry which is preliminary data.</text>
</comment>
<dbReference type="EMBL" id="JBBXJM010000007">
    <property type="protein sequence ID" value="KAL1405586.1"/>
    <property type="molecule type" value="Genomic_DNA"/>
</dbReference>
<accession>A0ABR3PTA9</accession>
<evidence type="ECO:0000313" key="2">
    <source>
        <dbReference type="Proteomes" id="UP001565368"/>
    </source>
</evidence>